<evidence type="ECO:0000256" key="8">
    <source>
        <dbReference type="ARBA" id="ARBA00023136"/>
    </source>
</evidence>
<keyword evidence="4" id="KW-0391">Immunity</keyword>
<keyword evidence="6" id="KW-0297">G-protein coupled receptor</keyword>
<dbReference type="GO" id="GO:0004930">
    <property type="term" value="F:G protein-coupled receptor activity"/>
    <property type="evidence" value="ECO:0007669"/>
    <property type="project" value="UniProtKB-KW"/>
</dbReference>
<evidence type="ECO:0000256" key="12">
    <source>
        <dbReference type="SAM" id="MobiDB-lite"/>
    </source>
</evidence>
<dbReference type="Proteomes" id="UP000808372">
    <property type="component" value="Chromosome 2"/>
</dbReference>
<dbReference type="PANTHER" id="PTHR24231:SF52">
    <property type="entry name" value="CYSTEINYL LEUKOTRIENE RECEPTOR 2-LIKE"/>
    <property type="match status" value="1"/>
</dbReference>
<evidence type="ECO:0000256" key="4">
    <source>
        <dbReference type="ARBA" id="ARBA00022859"/>
    </source>
</evidence>
<organism evidence="15 16">
    <name type="scientific">Salvelinus namaycush</name>
    <name type="common">Lake trout</name>
    <name type="synonym">Salmo namaycush</name>
    <dbReference type="NCBI Taxonomy" id="8040"/>
    <lineage>
        <taxon>Eukaryota</taxon>
        <taxon>Metazoa</taxon>
        <taxon>Chordata</taxon>
        <taxon>Craniata</taxon>
        <taxon>Vertebrata</taxon>
        <taxon>Euteleostomi</taxon>
        <taxon>Actinopterygii</taxon>
        <taxon>Neopterygii</taxon>
        <taxon>Teleostei</taxon>
        <taxon>Protacanthopterygii</taxon>
        <taxon>Salmoniformes</taxon>
        <taxon>Salmonidae</taxon>
        <taxon>Salmoninae</taxon>
        <taxon>Salvelinus</taxon>
    </lineage>
</organism>
<evidence type="ECO:0000256" key="10">
    <source>
        <dbReference type="ARBA" id="ARBA00023170"/>
    </source>
</evidence>
<feature type="transmembrane region" description="Helical" evidence="13">
    <location>
        <begin position="104"/>
        <end position="125"/>
    </location>
</feature>
<keyword evidence="3 13" id="KW-0812">Transmembrane</keyword>
<evidence type="ECO:0000256" key="1">
    <source>
        <dbReference type="ARBA" id="ARBA00004651"/>
    </source>
</evidence>
<feature type="transmembrane region" description="Helical" evidence="13">
    <location>
        <begin position="315"/>
        <end position="335"/>
    </location>
</feature>
<dbReference type="PANTHER" id="PTHR24231">
    <property type="entry name" value="PURINOCEPTOR-RELATED G-PROTEIN COUPLED RECEPTOR"/>
    <property type="match status" value="1"/>
</dbReference>
<feature type="transmembrane region" description="Helical" evidence="13">
    <location>
        <begin position="359"/>
        <end position="381"/>
    </location>
</feature>
<gene>
    <name evidence="16" type="primary">LOC120021454</name>
</gene>
<keyword evidence="9" id="KW-1015">Disulfide bond</keyword>
<proteinExistence type="predicted"/>
<evidence type="ECO:0000256" key="5">
    <source>
        <dbReference type="ARBA" id="ARBA00022989"/>
    </source>
</evidence>
<dbReference type="RefSeq" id="XP_038821161.1">
    <property type="nucleotide sequence ID" value="XM_038965233.1"/>
</dbReference>
<feature type="transmembrane region" description="Helical" evidence="13">
    <location>
        <begin position="170"/>
        <end position="196"/>
    </location>
</feature>
<evidence type="ECO:0000256" key="11">
    <source>
        <dbReference type="ARBA" id="ARBA00023224"/>
    </source>
</evidence>
<keyword evidence="8 13" id="KW-0472">Membrane</keyword>
<keyword evidence="5 13" id="KW-1133">Transmembrane helix</keyword>
<name>A0A8U0TMM4_SALNM</name>
<feature type="transmembrane region" description="Helical" evidence="13">
    <location>
        <begin position="260"/>
        <end position="283"/>
    </location>
</feature>
<keyword evidence="11" id="KW-0807">Transducer</keyword>
<dbReference type="PRINTS" id="PR00237">
    <property type="entry name" value="GPCRRHODOPSN"/>
</dbReference>
<dbReference type="KEGG" id="snh:120021454"/>
<protein>
    <submittedName>
        <fullName evidence="16">Cysteinyl leukotriene receptor 2-like</fullName>
    </submittedName>
</protein>
<dbReference type="InterPro" id="IPR000276">
    <property type="entry name" value="GPCR_Rhodpsn"/>
</dbReference>
<feature type="transmembrane region" description="Helical" evidence="13">
    <location>
        <begin position="216"/>
        <end position="236"/>
    </location>
</feature>
<evidence type="ECO:0000256" key="6">
    <source>
        <dbReference type="ARBA" id="ARBA00023040"/>
    </source>
</evidence>
<dbReference type="PRINTS" id="PR01157">
    <property type="entry name" value="P2YPURNOCPTR"/>
</dbReference>
<comment type="subcellular location">
    <subcellularLocation>
        <location evidence="1">Cell membrane</location>
        <topology evidence="1">Multi-pass membrane protein</topology>
    </subcellularLocation>
</comment>
<dbReference type="SUPFAM" id="SSF81321">
    <property type="entry name" value="Family A G protein-coupled receptor-like"/>
    <property type="match status" value="1"/>
</dbReference>
<evidence type="ECO:0000256" key="2">
    <source>
        <dbReference type="ARBA" id="ARBA00022475"/>
    </source>
</evidence>
<sequence>MEQGAAMFVYILNPRFLVRSVYVTPSVRSSESAQSTVDEALMPASAAIILAVYLKPPWLETSHGLDSTLPPVTLPLCNHTVTALTSNQSCSGDDEVFKYRAYTVTYLLVFPIALLFNSGALFVFLRLKPKRSPSSILMTNLALSDACFSLTLPFRLAYYFRGAHWELPDWLCRLCVFCFYLNLYTSILFLTGLSVLRWLAVLKPLHHRALATPRRASLACLGIWLFVGGTSVPFLFSGTRVRAGLTRCFEPRNSASWKRIFILNYVGVTFGFLIPFVTILGCYGSIIRRLTATAISQKLQTGSLKRSQGRRRRQSLCLVAMVICTFLLCFLPYHVARSMHLHSVVGGWGCVVTATQQRVLVVTLCLAAANSVLNPLLYYCAGESFRTAIRNALSRQRSLSSLTQGSLLYSHRKRSIPTRTSKPTMLDTPLAQPLTLPESIPDTLSPVNDSP</sequence>
<evidence type="ECO:0000256" key="7">
    <source>
        <dbReference type="ARBA" id="ARBA00023130"/>
    </source>
</evidence>
<evidence type="ECO:0000256" key="13">
    <source>
        <dbReference type="SAM" id="Phobius"/>
    </source>
</evidence>
<dbReference type="FunFam" id="1.20.1070.10:FF:000017">
    <property type="entry name" value="lysophosphatidic acid receptor 4"/>
    <property type="match status" value="1"/>
</dbReference>
<dbReference type="Gene3D" id="1.20.1070.10">
    <property type="entry name" value="Rhodopsin 7-helix transmembrane proteins"/>
    <property type="match status" value="1"/>
</dbReference>
<dbReference type="GeneID" id="120021454"/>
<evidence type="ECO:0000256" key="9">
    <source>
        <dbReference type="ARBA" id="ARBA00023157"/>
    </source>
</evidence>
<reference evidence="16" key="1">
    <citation type="submission" date="2025-08" db="UniProtKB">
        <authorList>
            <consortium name="RefSeq"/>
        </authorList>
    </citation>
    <scope>IDENTIFICATION</scope>
    <source>
        <tissue evidence="16">White muscle</tissue>
    </source>
</reference>
<dbReference type="InterPro" id="IPR017452">
    <property type="entry name" value="GPCR_Rhodpsn_7TM"/>
</dbReference>
<accession>A0A8U0TMM4</accession>
<keyword evidence="7" id="KW-1064">Adaptive immunity</keyword>
<evidence type="ECO:0000313" key="15">
    <source>
        <dbReference type="Proteomes" id="UP000808372"/>
    </source>
</evidence>
<evidence type="ECO:0000259" key="14">
    <source>
        <dbReference type="PROSITE" id="PS50262"/>
    </source>
</evidence>
<feature type="transmembrane region" description="Helical" evidence="13">
    <location>
        <begin position="137"/>
        <end position="158"/>
    </location>
</feature>
<keyword evidence="10" id="KW-0675">Receptor</keyword>
<dbReference type="GO" id="GO:0002250">
    <property type="term" value="P:adaptive immune response"/>
    <property type="evidence" value="ECO:0007669"/>
    <property type="project" value="UniProtKB-KW"/>
</dbReference>
<feature type="region of interest" description="Disordered" evidence="12">
    <location>
        <begin position="418"/>
        <end position="451"/>
    </location>
</feature>
<dbReference type="AlphaFoldDB" id="A0A8U0TMM4"/>
<dbReference type="Pfam" id="PF00001">
    <property type="entry name" value="7tm_1"/>
    <property type="match status" value="1"/>
</dbReference>
<keyword evidence="15" id="KW-1185">Reference proteome</keyword>
<feature type="domain" description="G-protein coupled receptors family 1 profile" evidence="14">
    <location>
        <begin position="116"/>
        <end position="378"/>
    </location>
</feature>
<dbReference type="GO" id="GO:0005886">
    <property type="term" value="C:plasma membrane"/>
    <property type="evidence" value="ECO:0007669"/>
    <property type="project" value="UniProtKB-SubCell"/>
</dbReference>
<dbReference type="PROSITE" id="PS50262">
    <property type="entry name" value="G_PROTEIN_RECEP_F1_2"/>
    <property type="match status" value="1"/>
</dbReference>
<evidence type="ECO:0000313" key="16">
    <source>
        <dbReference type="RefSeq" id="XP_038821161.1"/>
    </source>
</evidence>
<keyword evidence="2" id="KW-1003">Cell membrane</keyword>
<evidence type="ECO:0000256" key="3">
    <source>
        <dbReference type="ARBA" id="ARBA00022692"/>
    </source>
</evidence>